<dbReference type="Pfam" id="PF02597">
    <property type="entry name" value="ThiS"/>
    <property type="match status" value="1"/>
</dbReference>
<name>A0A073JPJ4_LIMRT</name>
<comment type="caution">
    <text evidence="4">The sequence shown here is derived from an EMBL/GenBank/DDBJ whole genome shotgun (WGS) entry which is preliminary data.</text>
</comment>
<keyword evidence="1" id="KW-0547">Nucleotide-binding</keyword>
<dbReference type="RefSeq" id="WP_003663622.1">
    <property type="nucleotide sequence ID" value="NZ_JAJGTG010000169.1"/>
</dbReference>
<protein>
    <recommendedName>
        <fullName evidence="3">Molybdopterin synthase sulfur carrier subunit</fullName>
    </recommendedName>
</protein>
<dbReference type="EMBL" id="JOSX01000013">
    <property type="protein sequence ID" value="KEK15421.1"/>
    <property type="molecule type" value="Genomic_DNA"/>
</dbReference>
<sequence length="81" mass="8746">MEINVKLFAFLQDQLGPSITLDVTNPIRVDALLKQISQRAPQLTSTLSNSRVAINQEFVNADTINLEADAEIAIIPPVSGG</sequence>
<dbReference type="InterPro" id="IPR012675">
    <property type="entry name" value="Beta-grasp_dom_sf"/>
</dbReference>
<dbReference type="InterPro" id="IPR044672">
    <property type="entry name" value="MOCS2A"/>
</dbReference>
<dbReference type="InterPro" id="IPR003749">
    <property type="entry name" value="ThiS/MoaD-like"/>
</dbReference>
<dbReference type="PATRIC" id="fig|1598.90.peg.709"/>
<dbReference type="GO" id="GO:0000166">
    <property type="term" value="F:nucleotide binding"/>
    <property type="evidence" value="ECO:0007669"/>
    <property type="project" value="UniProtKB-KW"/>
</dbReference>
<dbReference type="SUPFAM" id="SSF54285">
    <property type="entry name" value="MoaD/ThiS"/>
    <property type="match status" value="1"/>
</dbReference>
<dbReference type="CDD" id="cd00754">
    <property type="entry name" value="Ubl_MoaD"/>
    <property type="match status" value="1"/>
</dbReference>
<evidence type="ECO:0000256" key="3">
    <source>
        <dbReference type="ARBA" id="ARBA00024247"/>
    </source>
</evidence>
<accession>A0A073JPJ4</accession>
<dbReference type="Proteomes" id="UP000027731">
    <property type="component" value="Unassembled WGS sequence"/>
</dbReference>
<proteinExistence type="inferred from homology"/>
<organism evidence="4 5">
    <name type="scientific">Limosilactobacillus reuteri</name>
    <name type="common">Lactobacillus reuteri</name>
    <dbReference type="NCBI Taxonomy" id="1598"/>
    <lineage>
        <taxon>Bacteria</taxon>
        <taxon>Bacillati</taxon>
        <taxon>Bacillota</taxon>
        <taxon>Bacilli</taxon>
        <taxon>Lactobacillales</taxon>
        <taxon>Lactobacillaceae</taxon>
        <taxon>Limosilactobacillus</taxon>
    </lineage>
</organism>
<dbReference type="Gene3D" id="3.10.20.30">
    <property type="match status" value="1"/>
</dbReference>
<dbReference type="InterPro" id="IPR016155">
    <property type="entry name" value="Mopterin_synth/thiamin_S_b"/>
</dbReference>
<dbReference type="AlphaFoldDB" id="A0A073JPJ4"/>
<evidence type="ECO:0000313" key="4">
    <source>
        <dbReference type="EMBL" id="KEK15421.1"/>
    </source>
</evidence>
<dbReference type="GO" id="GO:0006777">
    <property type="term" value="P:Mo-molybdopterin cofactor biosynthetic process"/>
    <property type="evidence" value="ECO:0007669"/>
    <property type="project" value="InterPro"/>
</dbReference>
<dbReference type="GO" id="GO:1990133">
    <property type="term" value="C:molybdopterin adenylyltransferase complex"/>
    <property type="evidence" value="ECO:0007669"/>
    <property type="project" value="TreeGrafter"/>
</dbReference>
<dbReference type="PANTHER" id="PTHR33359:SF1">
    <property type="entry name" value="MOLYBDOPTERIN SYNTHASE SULFUR CARRIER SUBUNIT"/>
    <property type="match status" value="1"/>
</dbReference>
<dbReference type="UniPathway" id="UPA00344"/>
<comment type="similarity">
    <text evidence="2">Belongs to the MoaD family.</text>
</comment>
<gene>
    <name evidence="4" type="ORF">LR3_06400</name>
</gene>
<reference evidence="4 5" key="1">
    <citation type="submission" date="2014-06" db="EMBL/GenBank/DDBJ databases">
        <title>Genetic determinant of reutericyclin biosynthesis of Lactobacillus reuteri.</title>
        <authorList>
            <person name="Lin X."/>
            <person name="Duar R."/>
            <person name="Walter J."/>
            <person name="Gaenzle M."/>
        </authorList>
    </citation>
    <scope>NUCLEOTIDE SEQUENCE [LARGE SCALE GENOMIC DNA]</scope>
    <source>
        <strain evidence="4 5">LTH2584</strain>
    </source>
</reference>
<dbReference type="PANTHER" id="PTHR33359">
    <property type="entry name" value="MOLYBDOPTERIN SYNTHASE SULFUR CARRIER SUBUNIT"/>
    <property type="match status" value="1"/>
</dbReference>
<evidence type="ECO:0000256" key="1">
    <source>
        <dbReference type="ARBA" id="ARBA00022741"/>
    </source>
</evidence>
<evidence type="ECO:0000256" key="2">
    <source>
        <dbReference type="ARBA" id="ARBA00024200"/>
    </source>
</evidence>
<evidence type="ECO:0000313" key="5">
    <source>
        <dbReference type="Proteomes" id="UP000027731"/>
    </source>
</evidence>